<dbReference type="InterPro" id="IPR039422">
    <property type="entry name" value="MarR/SlyA-like"/>
</dbReference>
<feature type="region of interest" description="Disordered" evidence="1">
    <location>
        <begin position="183"/>
        <end position="224"/>
    </location>
</feature>
<dbReference type="PROSITE" id="PS50995">
    <property type="entry name" value="HTH_MARR_2"/>
    <property type="match status" value="1"/>
</dbReference>
<dbReference type="InterPro" id="IPR000835">
    <property type="entry name" value="HTH_MarR-typ"/>
</dbReference>
<dbReference type="SUPFAM" id="SSF46785">
    <property type="entry name" value="Winged helix' DNA-binding domain"/>
    <property type="match status" value="1"/>
</dbReference>
<dbReference type="GO" id="GO:0006950">
    <property type="term" value="P:response to stress"/>
    <property type="evidence" value="ECO:0007669"/>
    <property type="project" value="TreeGrafter"/>
</dbReference>
<feature type="domain" description="HTH marR-type" evidence="2">
    <location>
        <begin position="39"/>
        <end position="181"/>
    </location>
</feature>
<dbReference type="InterPro" id="IPR036390">
    <property type="entry name" value="WH_DNA-bd_sf"/>
</dbReference>
<feature type="compositionally biased region" description="Acidic residues" evidence="1">
    <location>
        <begin position="195"/>
        <end position="205"/>
    </location>
</feature>
<dbReference type="InterPro" id="IPR036388">
    <property type="entry name" value="WH-like_DNA-bd_sf"/>
</dbReference>
<dbReference type="Proteomes" id="UP000589620">
    <property type="component" value="Unassembled WGS sequence"/>
</dbReference>
<dbReference type="GO" id="GO:0003700">
    <property type="term" value="F:DNA-binding transcription factor activity"/>
    <property type="evidence" value="ECO:0007669"/>
    <property type="project" value="InterPro"/>
</dbReference>
<keyword evidence="3" id="KW-0238">DNA-binding</keyword>
<comment type="caution">
    <text evidence="3">The sequence shown here is derived from an EMBL/GenBank/DDBJ whole genome shotgun (WGS) entry which is preliminary data.</text>
</comment>
<feature type="compositionally biased region" description="Low complexity" evidence="1">
    <location>
        <begin position="185"/>
        <end position="194"/>
    </location>
</feature>
<dbReference type="Gene3D" id="1.10.10.10">
    <property type="entry name" value="Winged helix-like DNA-binding domain superfamily/Winged helix DNA-binding domain"/>
    <property type="match status" value="1"/>
</dbReference>
<dbReference type="PANTHER" id="PTHR33164:SF106">
    <property type="entry name" value="TRANSCRIPTIONAL REGULATORY PROTEIN"/>
    <property type="match status" value="1"/>
</dbReference>
<evidence type="ECO:0000313" key="4">
    <source>
        <dbReference type="Proteomes" id="UP000589620"/>
    </source>
</evidence>
<proteinExistence type="predicted"/>
<organism evidence="3 4">
    <name type="scientific">Leifsonia soli</name>
    <dbReference type="NCBI Taxonomy" id="582665"/>
    <lineage>
        <taxon>Bacteria</taxon>
        <taxon>Bacillati</taxon>
        <taxon>Actinomycetota</taxon>
        <taxon>Actinomycetes</taxon>
        <taxon>Micrococcales</taxon>
        <taxon>Microbacteriaceae</taxon>
        <taxon>Leifsonia</taxon>
    </lineage>
</organism>
<dbReference type="SMART" id="SM00347">
    <property type="entry name" value="HTH_MARR"/>
    <property type="match status" value="1"/>
</dbReference>
<dbReference type="Pfam" id="PF12802">
    <property type="entry name" value="MarR_2"/>
    <property type="match status" value="1"/>
</dbReference>
<reference evidence="3 4" key="1">
    <citation type="submission" date="2020-07" db="EMBL/GenBank/DDBJ databases">
        <title>Sequencing the genomes of 1000 actinobacteria strains.</title>
        <authorList>
            <person name="Klenk H.-P."/>
        </authorList>
    </citation>
    <scope>NUCLEOTIDE SEQUENCE [LARGE SCALE GENOMIC DNA]</scope>
    <source>
        <strain evidence="3 4">DSM 23871</strain>
    </source>
</reference>
<evidence type="ECO:0000259" key="2">
    <source>
        <dbReference type="PROSITE" id="PS50995"/>
    </source>
</evidence>
<name>A0A852SYX4_9MICO</name>
<keyword evidence="4" id="KW-1185">Reference proteome</keyword>
<dbReference type="EMBL" id="JACCBJ010000001">
    <property type="protein sequence ID" value="NYD73873.1"/>
    <property type="molecule type" value="Genomic_DNA"/>
</dbReference>
<evidence type="ECO:0000256" key="1">
    <source>
        <dbReference type="SAM" id="MobiDB-lite"/>
    </source>
</evidence>
<dbReference type="PRINTS" id="PR00598">
    <property type="entry name" value="HTHMARR"/>
</dbReference>
<sequence>MTPARDDARRDAKRISASLTDPRIIDPRQELVRHDDLSEAEMAQILRLLTAMREWREADQRLSFESRTHMKLNETDMRALRYIIASMNADVPVTAGALSDHLHISTASTTKLLDRLERAGHVVRRPHPTDRRAVTVEITPETHREVRRTMGLQHARRFEVVRSLSPDDRDTVTRFLRDLSATTLASVPAAGSDDPAADPEQDSGSDSEATPASDSAAGSGVRRG</sequence>
<evidence type="ECO:0000313" key="3">
    <source>
        <dbReference type="EMBL" id="NYD73873.1"/>
    </source>
</evidence>
<gene>
    <name evidence="3" type="ORF">BJ963_001392</name>
</gene>
<accession>A0A852SYX4</accession>
<dbReference type="AlphaFoldDB" id="A0A852SYX4"/>
<protein>
    <submittedName>
        <fullName evidence="3">DNA-binding MarR family transcriptional regulator</fullName>
    </submittedName>
</protein>
<dbReference type="PANTHER" id="PTHR33164">
    <property type="entry name" value="TRANSCRIPTIONAL REGULATOR, MARR FAMILY"/>
    <property type="match status" value="1"/>
</dbReference>
<dbReference type="GO" id="GO:0003677">
    <property type="term" value="F:DNA binding"/>
    <property type="evidence" value="ECO:0007669"/>
    <property type="project" value="UniProtKB-KW"/>
</dbReference>